<comment type="caution">
    <text evidence="1">The sequence shown here is derived from an EMBL/GenBank/DDBJ whole genome shotgun (WGS) entry which is preliminary data.</text>
</comment>
<reference evidence="1" key="1">
    <citation type="journal article" date="2019" name="bioRxiv">
        <title>The Genome of the Zebra Mussel, Dreissena polymorpha: A Resource for Invasive Species Research.</title>
        <authorList>
            <person name="McCartney M.A."/>
            <person name="Auch B."/>
            <person name="Kono T."/>
            <person name="Mallez S."/>
            <person name="Zhang Y."/>
            <person name="Obille A."/>
            <person name="Becker A."/>
            <person name="Abrahante J.E."/>
            <person name="Garbe J."/>
            <person name="Badalamenti J.P."/>
            <person name="Herman A."/>
            <person name="Mangelson H."/>
            <person name="Liachko I."/>
            <person name="Sullivan S."/>
            <person name="Sone E.D."/>
            <person name="Koren S."/>
            <person name="Silverstein K.A.T."/>
            <person name="Beckman K.B."/>
            <person name="Gohl D.M."/>
        </authorList>
    </citation>
    <scope>NUCLEOTIDE SEQUENCE</scope>
    <source>
        <strain evidence="1">Duluth1</strain>
        <tissue evidence="1">Whole animal</tissue>
    </source>
</reference>
<dbReference type="AlphaFoldDB" id="A0A9D4IQN8"/>
<gene>
    <name evidence="1" type="ORF">DPMN_158176</name>
</gene>
<reference evidence="1" key="2">
    <citation type="submission" date="2020-11" db="EMBL/GenBank/DDBJ databases">
        <authorList>
            <person name="McCartney M.A."/>
            <person name="Auch B."/>
            <person name="Kono T."/>
            <person name="Mallez S."/>
            <person name="Becker A."/>
            <person name="Gohl D.M."/>
            <person name="Silverstein K.A.T."/>
            <person name="Koren S."/>
            <person name="Bechman K.B."/>
            <person name="Herman A."/>
            <person name="Abrahante J.E."/>
            <person name="Garbe J."/>
        </authorList>
    </citation>
    <scope>NUCLEOTIDE SEQUENCE</scope>
    <source>
        <strain evidence="1">Duluth1</strain>
        <tissue evidence="1">Whole animal</tissue>
    </source>
</reference>
<name>A0A9D4IQN8_DREPO</name>
<accession>A0A9D4IQN8</accession>
<organism evidence="1 2">
    <name type="scientific">Dreissena polymorpha</name>
    <name type="common">Zebra mussel</name>
    <name type="synonym">Mytilus polymorpha</name>
    <dbReference type="NCBI Taxonomy" id="45954"/>
    <lineage>
        <taxon>Eukaryota</taxon>
        <taxon>Metazoa</taxon>
        <taxon>Spiralia</taxon>
        <taxon>Lophotrochozoa</taxon>
        <taxon>Mollusca</taxon>
        <taxon>Bivalvia</taxon>
        <taxon>Autobranchia</taxon>
        <taxon>Heteroconchia</taxon>
        <taxon>Euheterodonta</taxon>
        <taxon>Imparidentia</taxon>
        <taxon>Neoheterodontei</taxon>
        <taxon>Myida</taxon>
        <taxon>Dreissenoidea</taxon>
        <taxon>Dreissenidae</taxon>
        <taxon>Dreissena</taxon>
    </lineage>
</organism>
<protein>
    <submittedName>
        <fullName evidence="1">Uncharacterized protein</fullName>
    </submittedName>
</protein>
<dbReference type="Proteomes" id="UP000828390">
    <property type="component" value="Unassembled WGS sequence"/>
</dbReference>
<evidence type="ECO:0000313" key="1">
    <source>
        <dbReference type="EMBL" id="KAH3780363.1"/>
    </source>
</evidence>
<sequence length="55" mass="6435">MKNTCEKEYGWYNPWRYGCMSLAVVYYKAVRAFSEGAYQVPSKWFSDAPWVPACV</sequence>
<dbReference type="EMBL" id="JAIWYP010000008">
    <property type="protein sequence ID" value="KAH3780363.1"/>
    <property type="molecule type" value="Genomic_DNA"/>
</dbReference>
<proteinExistence type="predicted"/>
<keyword evidence="2" id="KW-1185">Reference proteome</keyword>
<evidence type="ECO:0000313" key="2">
    <source>
        <dbReference type="Proteomes" id="UP000828390"/>
    </source>
</evidence>